<comment type="subcellular location">
    <subcellularLocation>
        <location evidence="6">Cell membrane</location>
        <topology evidence="6">Peripheral membrane protein</topology>
    </subcellularLocation>
</comment>
<dbReference type="Gene3D" id="1.10.132.50">
    <property type="entry name" value="ATP synthase (C/AC39) subunit, domain 3"/>
    <property type="match status" value="1"/>
</dbReference>
<dbReference type="GeneID" id="30412738"/>
<keyword evidence="2 6" id="KW-0813">Transport</keyword>
<dbReference type="InterPro" id="IPR035067">
    <property type="entry name" value="V-type_ATPase_csu/dsu"/>
</dbReference>
<dbReference type="GO" id="GO:0005524">
    <property type="term" value="F:ATP binding"/>
    <property type="evidence" value="ECO:0007669"/>
    <property type="project" value="UniProtKB-UniRule"/>
</dbReference>
<dbReference type="InterPro" id="IPR014272">
    <property type="entry name" value="ATPase_V0-cplx_csu"/>
</dbReference>
<name>A0A1D3L4G6_9EURY</name>
<keyword evidence="9" id="KW-1185">Reference proteome</keyword>
<keyword evidence="3 6" id="KW-0375">Hydrogen ion transport</keyword>
<comment type="subunit">
    <text evidence="6">Has multiple subunits with at least A(3), B(3), C, D, E, F, H, I and proteolipid K(x).</text>
</comment>
<dbReference type="PATRIC" id="fig|129848.4.peg.1946"/>
<evidence type="ECO:0000256" key="1">
    <source>
        <dbReference type="ARBA" id="ARBA00006709"/>
    </source>
</evidence>
<evidence type="ECO:0000313" key="8">
    <source>
        <dbReference type="EMBL" id="SCG86448.1"/>
    </source>
</evidence>
<dbReference type="EMBL" id="LT607756">
    <property type="protein sequence ID" value="SCG86448.1"/>
    <property type="molecule type" value="Genomic_DNA"/>
</dbReference>
<keyword evidence="7" id="KW-1133">Transmembrane helix</keyword>
<keyword evidence="4 6" id="KW-0406">Ion transport</keyword>
<keyword evidence="5 6" id="KW-0066">ATP synthesis</keyword>
<dbReference type="NCBIfam" id="TIGR02923">
    <property type="entry name" value="AhaC"/>
    <property type="match status" value="1"/>
</dbReference>
<feature type="transmembrane region" description="Helical" evidence="7">
    <location>
        <begin position="20"/>
        <end position="40"/>
    </location>
</feature>
<dbReference type="GO" id="GO:0046933">
    <property type="term" value="F:proton-transporting ATP synthase activity, rotational mechanism"/>
    <property type="evidence" value="ECO:0007669"/>
    <property type="project" value="UniProtKB-UniRule"/>
</dbReference>
<reference evidence="8 9" key="1">
    <citation type="submission" date="2016-08" db="EMBL/GenBank/DDBJ databases">
        <authorList>
            <person name="Seilhamer J.J."/>
        </authorList>
    </citation>
    <scope>NUCLEOTIDE SEQUENCE [LARGE SCALE GENOMIC DNA]</scope>
    <source>
        <strain evidence="8">Buetzberg</strain>
    </source>
</reference>
<comment type="function">
    <text evidence="6">Component of the A-type ATP synthase that produces ATP from ADP in the presence of a proton gradient across the membrane.</text>
</comment>
<comment type="similarity">
    <text evidence="1 6">Belongs to the V-ATPase V0D/AC39 subunit family.</text>
</comment>
<keyword evidence="6" id="KW-1003">Cell membrane</keyword>
<dbReference type="InterPro" id="IPR002843">
    <property type="entry name" value="ATPase_V0-cplx_csu/dsu"/>
</dbReference>
<keyword evidence="6 7" id="KW-0472">Membrane</keyword>
<evidence type="ECO:0000256" key="3">
    <source>
        <dbReference type="ARBA" id="ARBA00022781"/>
    </source>
</evidence>
<dbReference type="InterPro" id="IPR050873">
    <property type="entry name" value="V-ATPase_V0D/AC39_subunit"/>
</dbReference>
<dbReference type="GO" id="GO:0005886">
    <property type="term" value="C:plasma membrane"/>
    <property type="evidence" value="ECO:0007669"/>
    <property type="project" value="UniProtKB-SubCell"/>
</dbReference>
<dbReference type="RefSeq" id="WP_071907511.1">
    <property type="nucleotide sequence ID" value="NZ_LT607756.1"/>
</dbReference>
<evidence type="ECO:0000256" key="4">
    <source>
        <dbReference type="ARBA" id="ARBA00023065"/>
    </source>
</evidence>
<dbReference type="HAMAP" id="MF_00314">
    <property type="entry name" value="ATP_synth_C_arch"/>
    <property type="match status" value="1"/>
</dbReference>
<evidence type="ECO:0000313" key="9">
    <source>
        <dbReference type="Proteomes" id="UP000094707"/>
    </source>
</evidence>
<organism evidence="8 9">
    <name type="scientific">Methanobacterium congolense</name>
    <dbReference type="NCBI Taxonomy" id="118062"/>
    <lineage>
        <taxon>Archaea</taxon>
        <taxon>Methanobacteriati</taxon>
        <taxon>Methanobacteriota</taxon>
        <taxon>Methanomada group</taxon>
        <taxon>Methanobacteria</taxon>
        <taxon>Methanobacteriales</taxon>
        <taxon>Methanobacteriaceae</taxon>
        <taxon>Methanobacterium</taxon>
    </lineage>
</organism>
<evidence type="ECO:0000256" key="6">
    <source>
        <dbReference type="HAMAP-Rule" id="MF_00314"/>
    </source>
</evidence>
<dbReference type="Proteomes" id="UP000094707">
    <property type="component" value="Chromosome I"/>
</dbReference>
<evidence type="ECO:0000256" key="2">
    <source>
        <dbReference type="ARBA" id="ARBA00022448"/>
    </source>
</evidence>
<dbReference type="PANTHER" id="PTHR38682">
    <property type="entry name" value="V-TYPE ATP SYNTHASE SUBUNIT C"/>
    <property type="match status" value="1"/>
</dbReference>
<keyword evidence="7" id="KW-0812">Transmembrane</keyword>
<dbReference type="GO" id="GO:0033179">
    <property type="term" value="C:proton-transporting V-type ATPase, V0 domain"/>
    <property type="evidence" value="ECO:0007669"/>
    <property type="project" value="InterPro"/>
</dbReference>
<evidence type="ECO:0000256" key="5">
    <source>
        <dbReference type="ARBA" id="ARBA00023310"/>
    </source>
</evidence>
<dbReference type="KEGG" id="mcub:MCBB_1899"/>
<dbReference type="GO" id="GO:0042777">
    <property type="term" value="P:proton motive force-driven plasma membrane ATP synthesis"/>
    <property type="evidence" value="ECO:0007669"/>
    <property type="project" value="UniProtKB-UniRule"/>
</dbReference>
<protein>
    <recommendedName>
        <fullName evidence="6">A-type ATP synthase subunit C</fullName>
    </recommendedName>
</protein>
<dbReference type="SUPFAM" id="SSF103486">
    <property type="entry name" value="V-type ATP synthase subunit C"/>
    <property type="match status" value="1"/>
</dbReference>
<proteinExistence type="inferred from homology"/>
<gene>
    <name evidence="6 8" type="primary">atpC</name>
    <name evidence="8" type="ORF">MCBB_1899</name>
</gene>
<dbReference type="Pfam" id="PF01992">
    <property type="entry name" value="vATP-synt_AC39"/>
    <property type="match status" value="1"/>
</dbReference>
<dbReference type="AlphaFoldDB" id="A0A1D3L4G6"/>
<dbReference type="OrthoDB" id="4272at2157"/>
<dbReference type="NCBIfam" id="NF002267">
    <property type="entry name" value="PRK01198.1-3"/>
    <property type="match status" value="1"/>
</dbReference>
<dbReference type="STRING" id="118062.MCBB_1899"/>
<dbReference type="InterPro" id="IPR044911">
    <property type="entry name" value="V-type_ATPase_csu/dsu_dom_3"/>
</dbReference>
<dbReference type="Gene3D" id="1.20.1690.10">
    <property type="entry name" value="V-type ATP synthase subunit C domain"/>
    <property type="match status" value="2"/>
</dbReference>
<accession>A0A1D3L4G6</accession>
<dbReference type="GO" id="GO:0046961">
    <property type="term" value="F:proton-transporting ATPase activity, rotational mechanism"/>
    <property type="evidence" value="ECO:0007669"/>
    <property type="project" value="InterPro"/>
</dbReference>
<evidence type="ECO:0000256" key="7">
    <source>
        <dbReference type="SAM" id="Phobius"/>
    </source>
</evidence>
<dbReference type="InterPro" id="IPR036079">
    <property type="entry name" value="ATPase_csu/dsu_sf"/>
</dbReference>
<sequence length="385" mass="42762">MAEDIAALIGSMGFSSPEAVIGLLFLVLAVIGAVIVVVSIRPVLEFYPYTSPNARVMARRGRLFDEKQLSEIVEADTVDEVKNYLRGVPEYAEYVEKYPLEKALDSQLAETHDLLARIAPDDVKETFEILLSRWDISNLKSILIAKEAGLTREETENLLIPFGELKDTSDKLLDAKNIEEVVNALEGTEYAQVLEDAMPEYQKMGMLLPLEAALDKNYLDKLVRSVANPADDNSKLLQSYIGTLVDTTNLKIILRAKVDGLKYDEVQSYMISNGYQIREWKLKELMESEDVEGVLSSLEGTKYAPILSESMPDYTGTGSIAPFEAALDETVRKTANTISKKKPIGIGPIIGFLSRKETEVRNLKIIARGKVEDGVSTSMIKEMLV</sequence>
<dbReference type="PANTHER" id="PTHR38682:SF1">
    <property type="entry name" value="V-TYPE ATP SYNTHASE SUBUNIT C"/>
    <property type="match status" value="1"/>
</dbReference>